<dbReference type="Gene3D" id="3.60.15.10">
    <property type="entry name" value="Ribonuclease Z/Hydroxyacylglutathione hydrolase-like"/>
    <property type="match status" value="1"/>
</dbReference>
<feature type="transmembrane region" description="Helical" evidence="1">
    <location>
        <begin position="287"/>
        <end position="308"/>
    </location>
</feature>
<dbReference type="Proteomes" id="UP000011910">
    <property type="component" value="Unassembled WGS sequence"/>
</dbReference>
<dbReference type="CDD" id="cd07721">
    <property type="entry name" value="yflN-like_MBL-fold"/>
    <property type="match status" value="1"/>
</dbReference>
<dbReference type="SUPFAM" id="SSF56281">
    <property type="entry name" value="Metallo-hydrolase/oxidoreductase"/>
    <property type="match status" value="1"/>
</dbReference>
<dbReference type="PATRIC" id="fig|1279009.4.peg.4075"/>
<keyword evidence="1" id="KW-1133">Transmembrane helix</keyword>
<dbReference type="PANTHER" id="PTHR42951">
    <property type="entry name" value="METALLO-BETA-LACTAMASE DOMAIN-CONTAINING"/>
    <property type="match status" value="1"/>
</dbReference>
<dbReference type="InterPro" id="IPR001279">
    <property type="entry name" value="Metallo-B-lactamas"/>
</dbReference>
<evidence type="ECO:0000256" key="1">
    <source>
        <dbReference type="SAM" id="Phobius"/>
    </source>
</evidence>
<protein>
    <submittedName>
        <fullName evidence="3">Hydroxyacylglutathione hydrolase</fullName>
    </submittedName>
</protein>
<dbReference type="InterPro" id="IPR050855">
    <property type="entry name" value="NDM-1-like"/>
</dbReference>
<feature type="transmembrane region" description="Helical" evidence="1">
    <location>
        <begin position="20"/>
        <end position="42"/>
    </location>
</feature>
<keyword evidence="1" id="KW-0472">Membrane</keyword>
<dbReference type="SMART" id="SM00849">
    <property type="entry name" value="Lactamase_B"/>
    <property type="match status" value="1"/>
</dbReference>
<name>M7NG96_9BACT</name>
<comment type="caution">
    <text evidence="3">The sequence shown here is derived from an EMBL/GenBank/DDBJ whole genome shotgun (WGS) entry which is preliminary data.</text>
</comment>
<dbReference type="OrthoDB" id="9802248at2"/>
<proteinExistence type="predicted"/>
<dbReference type="AlphaFoldDB" id="M7NG96"/>
<gene>
    <name evidence="3" type="ORF">ADICEAN_04041</name>
</gene>
<keyword evidence="4" id="KW-1185">Reference proteome</keyword>
<dbReference type="Pfam" id="PF00753">
    <property type="entry name" value="Lactamase_B"/>
    <property type="match status" value="1"/>
</dbReference>
<dbReference type="eggNOG" id="COG0491">
    <property type="taxonomic scope" value="Bacteria"/>
</dbReference>
<sequence>MSRLKKMVMNDEPQLVAPGIYRLSSTIVNVYFIGLPAGPWVLVDTGMPFSAGQIRQAAESLYGLDARPEAILMTHGHFDHAGSVEELSRSWDVAVYAHPREFPYLSGRCEYPPQDPTVGGFGGQMSRVYTNKPYNVAERLQALPEDGSLPMLQDWKWVFTPGHTPGHVSFFRERDRVLIAGDAIITMDIHNPAGLMGGHTGLWGPPEYFTPDWRMALKSIDKLALLKPKTLLTGHGDPLSYRGLDLDLVQFADKYRPPLHGRYIPYAAEFAEDGSVLSVPPPVNDTLVTVLAGVGAGLVGLAAVYGAFKLNSNRKSRIEERYRLHRTTIDLPWNKRINRPAARSDRQYKPVTYSLMRKKRYDVEDR</sequence>
<dbReference type="InterPro" id="IPR036866">
    <property type="entry name" value="RibonucZ/Hydroxyglut_hydro"/>
</dbReference>
<evidence type="ECO:0000313" key="3">
    <source>
        <dbReference type="EMBL" id="EMR00835.1"/>
    </source>
</evidence>
<dbReference type="RefSeq" id="WP_009197416.1">
    <property type="nucleotide sequence ID" value="NZ_AODQ01000180.1"/>
</dbReference>
<dbReference type="GO" id="GO:0016787">
    <property type="term" value="F:hydrolase activity"/>
    <property type="evidence" value="ECO:0007669"/>
    <property type="project" value="UniProtKB-KW"/>
</dbReference>
<dbReference type="STRING" id="1279009.ADICEAN_04041"/>
<feature type="domain" description="Metallo-beta-lactamase" evidence="2">
    <location>
        <begin position="27"/>
        <end position="235"/>
    </location>
</feature>
<organism evidence="3 4">
    <name type="scientific">Cesiribacter andamanensis AMV16</name>
    <dbReference type="NCBI Taxonomy" id="1279009"/>
    <lineage>
        <taxon>Bacteria</taxon>
        <taxon>Pseudomonadati</taxon>
        <taxon>Bacteroidota</taxon>
        <taxon>Cytophagia</taxon>
        <taxon>Cytophagales</taxon>
        <taxon>Cesiribacteraceae</taxon>
        <taxon>Cesiribacter</taxon>
    </lineage>
</organism>
<dbReference type="EMBL" id="AODQ01000180">
    <property type="protein sequence ID" value="EMR00835.1"/>
    <property type="molecule type" value="Genomic_DNA"/>
</dbReference>
<dbReference type="PANTHER" id="PTHR42951:SF17">
    <property type="entry name" value="METALLO-BETA-LACTAMASE DOMAIN-CONTAINING PROTEIN"/>
    <property type="match status" value="1"/>
</dbReference>
<reference evidence="3 4" key="1">
    <citation type="journal article" date="2013" name="Genome Announc.">
        <title>Draft Genome Sequence of Cesiribacter andamanensis Strain AMV16T, Isolated from a Soil Sample from a Mud Volcano in the Andaman Islands, India.</title>
        <authorList>
            <person name="Shivaji S."/>
            <person name="Ara S."/>
            <person name="Begum Z."/>
            <person name="Srinivas T.N."/>
            <person name="Singh A."/>
            <person name="Kumar Pinnaka A."/>
        </authorList>
    </citation>
    <scope>NUCLEOTIDE SEQUENCE [LARGE SCALE GENOMIC DNA]</scope>
    <source>
        <strain evidence="3 4">AMV16</strain>
    </source>
</reference>
<keyword evidence="3" id="KW-0378">Hydrolase</keyword>
<evidence type="ECO:0000259" key="2">
    <source>
        <dbReference type="SMART" id="SM00849"/>
    </source>
</evidence>
<evidence type="ECO:0000313" key="4">
    <source>
        <dbReference type="Proteomes" id="UP000011910"/>
    </source>
</evidence>
<accession>M7NG96</accession>
<keyword evidence="1" id="KW-0812">Transmembrane</keyword>